<evidence type="ECO:0000256" key="8">
    <source>
        <dbReference type="ARBA" id="ARBA00047820"/>
    </source>
</evidence>
<dbReference type="InterPro" id="IPR038222">
    <property type="entry name" value="DHHA2_dom_sf"/>
</dbReference>
<dbReference type="HOGENOM" id="CLU_025243_1_0_12"/>
<keyword evidence="6" id="KW-0464">Manganese</keyword>
<gene>
    <name evidence="10" type="ordered locus">SpiGrapes_2739</name>
</gene>
<dbReference type="RefSeq" id="WP_014271335.1">
    <property type="nucleotide sequence ID" value="NC_016633.1"/>
</dbReference>
<dbReference type="Proteomes" id="UP000005632">
    <property type="component" value="Chromosome"/>
</dbReference>
<dbReference type="Gene3D" id="3.90.1640.10">
    <property type="entry name" value="inorganic pyrophosphatase (n-terminal core)"/>
    <property type="match status" value="2"/>
</dbReference>
<name>G8QVX2_SPHPG</name>
<keyword evidence="11" id="KW-1185">Reference proteome</keyword>
<dbReference type="Gene3D" id="3.10.310.20">
    <property type="entry name" value="DHHA2 domain"/>
    <property type="match status" value="1"/>
</dbReference>
<dbReference type="EC" id="3.6.1.1" evidence="3"/>
<comment type="cofactor">
    <cofactor evidence="1">
        <name>Mn(2+)</name>
        <dbReference type="ChEBI" id="CHEBI:29035"/>
    </cofactor>
</comment>
<comment type="subunit">
    <text evidence="2">Homohexamer.</text>
</comment>
<dbReference type="eggNOG" id="COG1227">
    <property type="taxonomic scope" value="Bacteria"/>
</dbReference>
<evidence type="ECO:0000256" key="4">
    <source>
        <dbReference type="ARBA" id="ARBA00022723"/>
    </source>
</evidence>
<dbReference type="Pfam" id="PF02833">
    <property type="entry name" value="DHHA2"/>
    <property type="match status" value="1"/>
</dbReference>
<dbReference type="Gene3D" id="3.40.1390.20">
    <property type="entry name" value="HprK N-terminal domain-like"/>
    <property type="match status" value="1"/>
</dbReference>
<dbReference type="GO" id="GO:0005737">
    <property type="term" value="C:cytoplasm"/>
    <property type="evidence" value="ECO:0007669"/>
    <property type="project" value="InterPro"/>
</dbReference>
<dbReference type="GO" id="GO:0046872">
    <property type="term" value="F:metal ion binding"/>
    <property type="evidence" value="ECO:0007669"/>
    <property type="project" value="UniProtKB-KW"/>
</dbReference>
<protein>
    <recommendedName>
        <fullName evidence="3">inorganic diphosphatase</fullName>
        <ecNumber evidence="3">3.6.1.1</ecNumber>
    </recommendedName>
    <alternativeName>
        <fullName evidence="7">Pyrophosphate phospho-hydrolase</fullName>
    </alternativeName>
</protein>
<dbReference type="InterPro" id="IPR028979">
    <property type="entry name" value="Ser_kin/Pase_Hpr-like_N_sf"/>
</dbReference>
<dbReference type="AlphaFoldDB" id="G8QVX2"/>
<dbReference type="InterPro" id="IPR004097">
    <property type="entry name" value="DHHA2"/>
</dbReference>
<dbReference type="NCBIfam" id="NF011443">
    <property type="entry name" value="PRK14869.1-5"/>
    <property type="match status" value="1"/>
</dbReference>
<dbReference type="Pfam" id="PF01368">
    <property type="entry name" value="DHH"/>
    <property type="match status" value="1"/>
</dbReference>
<dbReference type="Pfam" id="PF07085">
    <property type="entry name" value="DRTGG"/>
    <property type="match status" value="1"/>
</dbReference>
<evidence type="ECO:0000256" key="1">
    <source>
        <dbReference type="ARBA" id="ARBA00001936"/>
    </source>
</evidence>
<dbReference type="SUPFAM" id="SSF75138">
    <property type="entry name" value="HprK N-terminal domain-like"/>
    <property type="match status" value="1"/>
</dbReference>
<dbReference type="PANTHER" id="PTHR12112:SF22">
    <property type="entry name" value="MANGANESE-DEPENDENT INORGANIC PYROPHOSPHATASE-RELATED"/>
    <property type="match status" value="1"/>
</dbReference>
<dbReference type="OrthoDB" id="9766150at2"/>
<evidence type="ECO:0000256" key="3">
    <source>
        <dbReference type="ARBA" id="ARBA00012146"/>
    </source>
</evidence>
<keyword evidence="5" id="KW-0378">Hydrolase</keyword>
<dbReference type="SUPFAM" id="SSF54631">
    <property type="entry name" value="CBS-domain pair"/>
    <property type="match status" value="1"/>
</dbReference>
<dbReference type="InterPro" id="IPR001667">
    <property type="entry name" value="DDH_dom"/>
</dbReference>
<reference evidence="10 11" key="1">
    <citation type="submission" date="2011-11" db="EMBL/GenBank/DDBJ databases">
        <title>Complete sequence of Spirochaeta sp. grapes.</title>
        <authorList>
            <consortium name="US DOE Joint Genome Institute"/>
            <person name="Lucas S."/>
            <person name="Han J."/>
            <person name="Lapidus A."/>
            <person name="Cheng J.-F."/>
            <person name="Goodwin L."/>
            <person name="Pitluck S."/>
            <person name="Peters L."/>
            <person name="Ovchinnikova G."/>
            <person name="Munk A.C."/>
            <person name="Detter J.C."/>
            <person name="Han C."/>
            <person name="Tapia R."/>
            <person name="Land M."/>
            <person name="Hauser L."/>
            <person name="Kyrpides N."/>
            <person name="Ivanova N."/>
            <person name="Pagani I."/>
            <person name="Ritalahtilisa K."/>
            <person name="Loeffler F."/>
            <person name="Woyke T."/>
        </authorList>
    </citation>
    <scope>NUCLEOTIDE SEQUENCE [LARGE SCALE GENOMIC DNA]</scope>
    <source>
        <strain evidence="11">ATCC BAA-1885 / DSM 22778 / Grapes</strain>
    </source>
</reference>
<dbReference type="SUPFAM" id="SSF64182">
    <property type="entry name" value="DHH phosphoesterases"/>
    <property type="match status" value="1"/>
</dbReference>
<feature type="domain" description="DHHA2" evidence="9">
    <location>
        <begin position="417"/>
        <end position="542"/>
    </location>
</feature>
<dbReference type="PANTHER" id="PTHR12112">
    <property type="entry name" value="BNIP - RELATED"/>
    <property type="match status" value="1"/>
</dbReference>
<keyword evidence="4" id="KW-0479">Metal-binding</keyword>
<evidence type="ECO:0000256" key="7">
    <source>
        <dbReference type="ARBA" id="ARBA00032535"/>
    </source>
</evidence>
<evidence type="ECO:0000256" key="2">
    <source>
        <dbReference type="ARBA" id="ARBA00011643"/>
    </source>
</evidence>
<dbReference type="SMART" id="SM01131">
    <property type="entry name" value="DHHA2"/>
    <property type="match status" value="1"/>
</dbReference>
<dbReference type="InterPro" id="IPR038763">
    <property type="entry name" value="DHH_sf"/>
</dbReference>
<comment type="catalytic activity">
    <reaction evidence="8">
        <text>diphosphate + H2O = 2 phosphate + H(+)</text>
        <dbReference type="Rhea" id="RHEA:24576"/>
        <dbReference type="ChEBI" id="CHEBI:15377"/>
        <dbReference type="ChEBI" id="CHEBI:15378"/>
        <dbReference type="ChEBI" id="CHEBI:33019"/>
        <dbReference type="ChEBI" id="CHEBI:43474"/>
        <dbReference type="EC" id="3.6.1.1"/>
    </reaction>
</comment>
<evidence type="ECO:0000256" key="5">
    <source>
        <dbReference type="ARBA" id="ARBA00022801"/>
    </source>
</evidence>
<dbReference type="InterPro" id="IPR046342">
    <property type="entry name" value="CBS_dom_sf"/>
</dbReference>
<proteinExistence type="predicted"/>
<sequence>MAEIFITGHRNPDMDSVCAAYSYAQLKNKVDPSNTYIPVRCGNLNDSTKAQFERIGVVPPVFIKDVKTRVKSVMRTAKQVLQVTDPVYNLVSLYGQSVHSSVVPILEGEVYKGLLSVDEVNSFVLRENSGSRPVYHFVVENFPKVLRGRFMKIGELKEFDSAIVVGAMRYAVFCKHIEALTENKPLLVVGDREDHIRRAIELQIPAIVLTGLESGLTSKVDFDSYQGTVFVSEADTAETLRLLRLSIPVTQLISKCPPIIQDDSFFEEAKGILADSEFRGLPVFSGDVWKGFVTRRCFLERPKTKVIMVDHNETEQSVPGIDEAEVVEIVDHHRLGAPKTRNPIYICCEPLGSTCTIVYNLFLRHHVTVSEQIAKVLLSGIVSDTVMLKSPTTTFEDFTAVQDLCLIAKVDDMRVFGETMFSSGASLANENPRRMIEADFKKYSELGVSFGIGQCEVTTLSDVDDYKERYISQLEEVRKNYRLDWAMFLITDVVKENSILLLTSMPILERKLSYVKESDGKYFLPGVLSRKKQLLPEVLRVLEE</sequence>
<organism evidence="10 11">
    <name type="scientific">Sphaerochaeta pleomorpha (strain ATCC BAA-1885 / DSM 22778 / Grapes)</name>
    <dbReference type="NCBI Taxonomy" id="158190"/>
    <lineage>
        <taxon>Bacteria</taxon>
        <taxon>Pseudomonadati</taxon>
        <taxon>Spirochaetota</taxon>
        <taxon>Spirochaetia</taxon>
        <taxon>Spirochaetales</taxon>
        <taxon>Sphaerochaetaceae</taxon>
        <taxon>Sphaerochaeta</taxon>
    </lineage>
</organism>
<dbReference type="KEGG" id="sgp:SpiGrapes_2739"/>
<dbReference type="InterPro" id="IPR010766">
    <property type="entry name" value="DRTGG"/>
</dbReference>
<accession>G8QVX2</accession>
<evidence type="ECO:0000256" key="6">
    <source>
        <dbReference type="ARBA" id="ARBA00023211"/>
    </source>
</evidence>
<evidence type="ECO:0000313" key="10">
    <source>
        <dbReference type="EMBL" id="AEV30496.1"/>
    </source>
</evidence>
<dbReference type="GO" id="GO:0004427">
    <property type="term" value="F:inorganic diphosphate phosphatase activity"/>
    <property type="evidence" value="ECO:0007669"/>
    <property type="project" value="UniProtKB-EC"/>
</dbReference>
<dbReference type="STRING" id="158190.SpiGrapes_2739"/>
<dbReference type="EMBL" id="CP003155">
    <property type="protein sequence ID" value="AEV30496.1"/>
    <property type="molecule type" value="Genomic_DNA"/>
</dbReference>
<evidence type="ECO:0000313" key="11">
    <source>
        <dbReference type="Proteomes" id="UP000005632"/>
    </source>
</evidence>
<evidence type="ECO:0000259" key="9">
    <source>
        <dbReference type="SMART" id="SM01131"/>
    </source>
</evidence>